<dbReference type="GO" id="GO:0000166">
    <property type="term" value="F:nucleotide binding"/>
    <property type="evidence" value="ECO:0007669"/>
    <property type="project" value="UniProtKB-KW"/>
</dbReference>
<dbReference type="Gene3D" id="3.90.780.10">
    <property type="entry name" value="5'-Nucleotidase, C-terminal domain"/>
    <property type="match status" value="1"/>
</dbReference>
<feature type="domain" description="Calcineurin-like phosphoesterase" evidence="3">
    <location>
        <begin position="34"/>
        <end position="285"/>
    </location>
</feature>
<protein>
    <submittedName>
        <fullName evidence="5">Bifunctional metallophosphatase/5'-nucleotidase</fullName>
    </submittedName>
</protein>
<keyword evidence="2" id="KW-0378">Hydrolase</keyword>
<comment type="caution">
    <text evidence="5">The sequence shown here is derived from an EMBL/GenBank/DDBJ whole genome shotgun (WGS) entry which is preliminary data.</text>
</comment>
<dbReference type="PRINTS" id="PR01607">
    <property type="entry name" value="APYRASEFAMLY"/>
</dbReference>
<evidence type="ECO:0000259" key="4">
    <source>
        <dbReference type="Pfam" id="PF02872"/>
    </source>
</evidence>
<dbReference type="GO" id="GO:0008253">
    <property type="term" value="F:5'-nucleotidase activity"/>
    <property type="evidence" value="ECO:0007669"/>
    <property type="project" value="TreeGrafter"/>
</dbReference>
<dbReference type="SUPFAM" id="SSF56300">
    <property type="entry name" value="Metallo-dependent phosphatases"/>
    <property type="match status" value="1"/>
</dbReference>
<dbReference type="RefSeq" id="WP_212687596.1">
    <property type="nucleotide sequence ID" value="NZ_JAGSPN010000005.1"/>
</dbReference>
<evidence type="ECO:0000313" key="6">
    <source>
        <dbReference type="Proteomes" id="UP000680067"/>
    </source>
</evidence>
<gene>
    <name evidence="5" type="ORF">KDM89_08930</name>
</gene>
<proteinExistence type="inferred from homology"/>
<feature type="signal peptide" evidence="2">
    <location>
        <begin position="1"/>
        <end position="26"/>
    </location>
</feature>
<dbReference type="PANTHER" id="PTHR11575">
    <property type="entry name" value="5'-NUCLEOTIDASE-RELATED"/>
    <property type="match status" value="1"/>
</dbReference>
<dbReference type="PANTHER" id="PTHR11575:SF24">
    <property type="entry name" value="5'-NUCLEOTIDASE"/>
    <property type="match status" value="1"/>
</dbReference>
<dbReference type="Gene3D" id="3.60.21.10">
    <property type="match status" value="1"/>
</dbReference>
<dbReference type="InterPro" id="IPR036907">
    <property type="entry name" value="5'-Nucleotdase_C_sf"/>
</dbReference>
<organism evidence="5 6">
    <name type="scientific">Undibacterium luofuense</name>
    <dbReference type="NCBI Taxonomy" id="2828733"/>
    <lineage>
        <taxon>Bacteria</taxon>
        <taxon>Pseudomonadati</taxon>
        <taxon>Pseudomonadota</taxon>
        <taxon>Betaproteobacteria</taxon>
        <taxon>Burkholderiales</taxon>
        <taxon>Oxalobacteraceae</taxon>
        <taxon>Undibacterium</taxon>
    </lineage>
</organism>
<evidence type="ECO:0000256" key="2">
    <source>
        <dbReference type="RuleBase" id="RU362119"/>
    </source>
</evidence>
<accession>A0A941DLK0</accession>
<evidence type="ECO:0000313" key="5">
    <source>
        <dbReference type="EMBL" id="MBR7782264.1"/>
    </source>
</evidence>
<keyword evidence="2" id="KW-0547">Nucleotide-binding</keyword>
<dbReference type="InterPro" id="IPR004843">
    <property type="entry name" value="Calcineurin-like_PHP"/>
</dbReference>
<keyword evidence="1 2" id="KW-0732">Signal</keyword>
<evidence type="ECO:0000256" key="1">
    <source>
        <dbReference type="ARBA" id="ARBA00022729"/>
    </source>
</evidence>
<feature type="chain" id="PRO_5038168735" evidence="2">
    <location>
        <begin position="27"/>
        <end position="559"/>
    </location>
</feature>
<dbReference type="SUPFAM" id="SSF55816">
    <property type="entry name" value="5'-nucleotidase (syn. UDP-sugar hydrolase), C-terminal domain"/>
    <property type="match status" value="1"/>
</dbReference>
<feature type="domain" description="5'-Nucleotidase C-terminal" evidence="4">
    <location>
        <begin position="375"/>
        <end position="522"/>
    </location>
</feature>
<dbReference type="AlphaFoldDB" id="A0A941DLK0"/>
<dbReference type="GO" id="GO:0030288">
    <property type="term" value="C:outer membrane-bounded periplasmic space"/>
    <property type="evidence" value="ECO:0007669"/>
    <property type="project" value="TreeGrafter"/>
</dbReference>
<reference evidence="5" key="1">
    <citation type="submission" date="2021-04" db="EMBL/GenBank/DDBJ databases">
        <title>novel species isolated from subtropical streams in China.</title>
        <authorList>
            <person name="Lu H."/>
        </authorList>
    </citation>
    <scope>NUCLEOTIDE SEQUENCE</scope>
    <source>
        <strain evidence="5">LFS511W</strain>
    </source>
</reference>
<evidence type="ECO:0000259" key="3">
    <source>
        <dbReference type="Pfam" id="PF00149"/>
    </source>
</evidence>
<dbReference type="Pfam" id="PF02872">
    <property type="entry name" value="5_nucleotid_C"/>
    <property type="match status" value="1"/>
</dbReference>
<comment type="similarity">
    <text evidence="2">Belongs to the 5'-nucleotidase family.</text>
</comment>
<dbReference type="InterPro" id="IPR008334">
    <property type="entry name" value="5'-Nucleotdase_C"/>
</dbReference>
<dbReference type="EMBL" id="JAGSPN010000005">
    <property type="protein sequence ID" value="MBR7782264.1"/>
    <property type="molecule type" value="Genomic_DNA"/>
</dbReference>
<dbReference type="GO" id="GO:0008768">
    <property type="term" value="F:UDP-sugar diphosphatase activity"/>
    <property type="evidence" value="ECO:0007669"/>
    <property type="project" value="TreeGrafter"/>
</dbReference>
<dbReference type="Proteomes" id="UP000680067">
    <property type="component" value="Unassembled WGS sequence"/>
</dbReference>
<keyword evidence="6" id="KW-1185">Reference proteome</keyword>
<dbReference type="InterPro" id="IPR029052">
    <property type="entry name" value="Metallo-depent_PP-like"/>
</dbReference>
<dbReference type="Pfam" id="PF00149">
    <property type="entry name" value="Metallophos"/>
    <property type="match status" value="1"/>
</dbReference>
<name>A0A941DLK0_9BURK</name>
<sequence length="559" mass="60224">MKLRPLFLSPLLAAALQMGVTASALAETLRTVTIFSINDFHGNLQASQPVPYQFPRVQDGKTVNGAAGGYAYLVTKLKERRAAVGDSILVGAGDLMGASPMGSALLKDEPVVEALNRIQLNITAVGNHEFDNGTADLMRRIQGTCPEAGCAFQGFKGASYAYLGANVIDKSTGKPWLTPYVVRQVGDLKIGFIGAVTSDVPNLVAGDAVKALRFDDEAETINRYVPELKAQGVDAIVVLIHEGAMFKGPESDPTYRCEGLQGPIINIANKIDPAVSLIVSGHSHQGYTCKIADKLVVQGRSYGAYLTESTLTIDKDSGKVIKADAVNHLIDQQNITPDAGAQTLVAEVARLTGDMRSRPVIKLSKPLLRFSEGDAFDSTLGNLIADSQLHFAEHMADADIAFMNSGGIRNDLPSGAQGSDIQVTFGDLYAVQPFGNGLVRLKMTGQQILDVLQQQWKNRPAGEVKKLFVSQGFSYVWQRNPAAGPTLRDVQLNGKALDPEHTYTVIVNSFLAEGGDGFTVFKKAGDRALLGRDLDAMESYIREHSKQIDSIATDRVRYQ</sequence>
<dbReference type="InterPro" id="IPR006179">
    <property type="entry name" value="5_nucleotidase/apyrase"/>
</dbReference>
<dbReference type="GO" id="GO:0009166">
    <property type="term" value="P:nucleotide catabolic process"/>
    <property type="evidence" value="ECO:0007669"/>
    <property type="project" value="InterPro"/>
</dbReference>